<evidence type="ECO:0000313" key="1">
    <source>
        <dbReference type="EMBL" id="CAG7831618.1"/>
    </source>
</evidence>
<comment type="caution">
    <text evidence="1">The sequence shown here is derived from an EMBL/GenBank/DDBJ whole genome shotgun (WGS) entry which is preliminary data.</text>
</comment>
<accession>A0A8J2LA80</accession>
<evidence type="ECO:0000313" key="2">
    <source>
        <dbReference type="Proteomes" id="UP000708208"/>
    </source>
</evidence>
<name>A0A8J2LA80_9HEXA</name>
<sequence length="157" mass="18071">DTYNSNLTNVETIDTGPICLLYLEMVMSGVQKSAEFVSITASKSKFQVLAELNLLPYQRSKALIAAKNRFQKQSYHQMVVRTFASRMRERPAHDYLHFKTCVIDYLEKFLALQVAKQHIDSYLASLKEMLETQEMSTATVLENIPVLERVKVYLNDN</sequence>
<feature type="non-terminal residue" evidence="1">
    <location>
        <position position="1"/>
    </location>
</feature>
<feature type="non-terminal residue" evidence="1">
    <location>
        <position position="157"/>
    </location>
</feature>
<protein>
    <submittedName>
        <fullName evidence="1">Uncharacterized protein</fullName>
    </submittedName>
</protein>
<dbReference type="EMBL" id="CAJVCH010561162">
    <property type="protein sequence ID" value="CAG7831618.1"/>
    <property type="molecule type" value="Genomic_DNA"/>
</dbReference>
<keyword evidence="2" id="KW-1185">Reference proteome</keyword>
<dbReference type="AlphaFoldDB" id="A0A8J2LA80"/>
<proteinExistence type="predicted"/>
<dbReference type="Proteomes" id="UP000708208">
    <property type="component" value="Unassembled WGS sequence"/>
</dbReference>
<reference evidence="1" key="1">
    <citation type="submission" date="2021-06" db="EMBL/GenBank/DDBJ databases">
        <authorList>
            <person name="Hodson N. C."/>
            <person name="Mongue J. A."/>
            <person name="Jaron S. K."/>
        </authorList>
    </citation>
    <scope>NUCLEOTIDE SEQUENCE</scope>
</reference>
<organism evidence="1 2">
    <name type="scientific">Allacma fusca</name>
    <dbReference type="NCBI Taxonomy" id="39272"/>
    <lineage>
        <taxon>Eukaryota</taxon>
        <taxon>Metazoa</taxon>
        <taxon>Ecdysozoa</taxon>
        <taxon>Arthropoda</taxon>
        <taxon>Hexapoda</taxon>
        <taxon>Collembola</taxon>
        <taxon>Symphypleona</taxon>
        <taxon>Sminthuridae</taxon>
        <taxon>Allacma</taxon>
    </lineage>
</organism>
<gene>
    <name evidence="1" type="ORF">AFUS01_LOCUS41352</name>
</gene>